<dbReference type="Proteomes" id="UP000202786">
    <property type="component" value="Segment"/>
</dbReference>
<gene>
    <name evidence="1" type="primary">175</name>
    <name evidence="1" type="ORF">HGTV1_175</name>
</gene>
<sequence>MGFALGFTVDKGRKVFELWGNPVVLEWRECDFPETDGTKFAVQQDLNISDSDDALDHIEFMRNNLALMGVMYLVGFEPSAVISGDNVIYWEIDELPWDRNP</sequence>
<protein>
    <submittedName>
        <fullName evidence="1">Uncharacterized protein</fullName>
    </submittedName>
</protein>
<reference evidence="1 2" key="1">
    <citation type="submission" date="2012-12" db="EMBL/GenBank/DDBJ databases">
        <authorList>
            <person name="Sencilo A."/>
            <person name="Jacobs-Sera D."/>
            <person name="Russell D.A."/>
            <person name="Ko C."/>
            <person name="Atanasova N."/>
            <person name="Osterlund E."/>
            <person name="Oksanen H.M."/>
            <person name="Bamford D.H."/>
            <person name="Hatfull G.F."/>
            <person name="Roine E."/>
            <person name="Hendrix R.W."/>
        </authorList>
    </citation>
    <scope>NUCLEOTIDE SEQUENCE [LARGE SCALE GENOMIC DNA]</scope>
</reference>
<evidence type="ECO:0000313" key="1">
    <source>
        <dbReference type="EMBL" id="AGM11472.1"/>
    </source>
</evidence>
<dbReference type="KEGG" id="vg:16194183"/>
<name>R4TLB6_9CAUD</name>
<dbReference type="EMBL" id="KC292026">
    <property type="protein sequence ID" value="AGM11472.1"/>
    <property type="molecule type" value="Genomic_DNA"/>
</dbReference>
<proteinExistence type="predicted"/>
<dbReference type="RefSeq" id="YP_008059350.1">
    <property type="nucleotide sequence ID" value="NC_021328.1"/>
</dbReference>
<organism evidence="1 2">
    <name type="scientific">Halogranum tailed virus 1</name>
    <dbReference type="NCBI Taxonomy" id="1273749"/>
    <lineage>
        <taxon>Viruses</taxon>
        <taxon>Duplodnaviria</taxon>
        <taxon>Heunggongvirae</taxon>
        <taxon>Uroviricota</taxon>
        <taxon>Caudoviricetes</taxon>
        <taxon>Thumleimavirales</taxon>
        <taxon>Halomagnusviridae</taxon>
        <taxon>Hagravirus</taxon>
        <taxon>Hagravirus capitaneum</taxon>
        <taxon>Hagravirus HGTV1</taxon>
    </lineage>
</organism>
<accession>R4TLB6</accession>
<evidence type="ECO:0000313" key="2">
    <source>
        <dbReference type="Proteomes" id="UP000202786"/>
    </source>
</evidence>
<dbReference type="GeneID" id="16194183"/>
<keyword evidence="2" id="KW-1185">Reference proteome</keyword>